<feature type="transmembrane region" description="Helical" evidence="2">
    <location>
        <begin position="763"/>
        <end position="782"/>
    </location>
</feature>
<dbReference type="InterPro" id="IPR014600">
    <property type="entry name" value="UCP035905_mem"/>
</dbReference>
<feature type="region of interest" description="Disordered" evidence="1">
    <location>
        <begin position="56"/>
        <end position="83"/>
    </location>
</feature>
<feature type="transmembrane region" description="Helical" evidence="2">
    <location>
        <begin position="188"/>
        <end position="208"/>
    </location>
</feature>
<dbReference type="InterPro" id="IPR019286">
    <property type="entry name" value="DUF2339_TM"/>
</dbReference>
<feature type="transmembrane region" description="Helical" evidence="2">
    <location>
        <begin position="320"/>
        <end position="338"/>
    </location>
</feature>
<dbReference type="PIRSF" id="PIRSF035905">
    <property type="entry name" value="UCP035905_mp"/>
    <property type="match status" value="1"/>
</dbReference>
<feature type="transmembrane region" description="Helical" evidence="2">
    <location>
        <begin position="242"/>
        <end position="259"/>
    </location>
</feature>
<comment type="caution">
    <text evidence="3">The sequence shown here is derived from an EMBL/GenBank/DDBJ whole genome shotgun (WGS) entry which is preliminary data.</text>
</comment>
<feature type="transmembrane region" description="Helical" evidence="2">
    <location>
        <begin position="660"/>
        <end position="678"/>
    </location>
</feature>
<protein>
    <submittedName>
        <fullName evidence="3">DUF2339 domain-containing protein</fullName>
    </submittedName>
</protein>
<name>A0A6M0K4R7_9GAMM</name>
<feature type="transmembrane region" description="Helical" evidence="2">
    <location>
        <begin position="599"/>
        <end position="616"/>
    </location>
</feature>
<feature type="transmembrane region" description="Helical" evidence="2">
    <location>
        <begin position="690"/>
        <end position="710"/>
    </location>
</feature>
<gene>
    <name evidence="3" type="ORF">G3446_17105</name>
</gene>
<keyword evidence="2" id="KW-0812">Transmembrane</keyword>
<feature type="transmembrane region" description="Helical" evidence="2">
    <location>
        <begin position="403"/>
        <end position="424"/>
    </location>
</feature>
<evidence type="ECO:0000256" key="2">
    <source>
        <dbReference type="SAM" id="Phobius"/>
    </source>
</evidence>
<feature type="transmembrane region" description="Helical" evidence="2">
    <location>
        <begin position="374"/>
        <end position="396"/>
    </location>
</feature>
<reference evidence="3 4" key="1">
    <citation type="submission" date="2020-02" db="EMBL/GenBank/DDBJ databases">
        <title>Genome sequences of Thiorhodococcus mannitoliphagus and Thiorhodococcus minor, purple sulfur photosynthetic bacteria in the gammaproteobacterial family, Chromatiaceae.</title>
        <authorList>
            <person name="Aviles F.A."/>
            <person name="Meyer T.E."/>
            <person name="Kyndt J.A."/>
        </authorList>
    </citation>
    <scope>NUCLEOTIDE SEQUENCE [LARGE SCALE GENOMIC DNA]</scope>
    <source>
        <strain evidence="3 4">DSM 11518</strain>
    </source>
</reference>
<feature type="transmembrane region" description="Helical" evidence="2">
    <location>
        <begin position="859"/>
        <end position="876"/>
    </location>
</feature>
<dbReference type="EMBL" id="JAAIJQ010000055">
    <property type="protein sequence ID" value="NEV63587.1"/>
    <property type="molecule type" value="Genomic_DNA"/>
</dbReference>
<feature type="transmembrane region" description="Helical" evidence="2">
    <location>
        <begin position="829"/>
        <end position="847"/>
    </location>
</feature>
<feature type="transmembrane region" description="Helical" evidence="2">
    <location>
        <begin position="162"/>
        <end position="181"/>
    </location>
</feature>
<keyword evidence="2" id="KW-0472">Membrane</keyword>
<feature type="transmembrane region" description="Helical" evidence="2">
    <location>
        <begin position="514"/>
        <end position="536"/>
    </location>
</feature>
<sequence>MLITLLAALLGLALGLWQQSPLLYALLGLILGRTIALELRLRSLRLRLDALQPPAAPLREAPAPQPSRSRGEPEAGTSPIQPAEQPLSLDWTAEKADTPPARPQAEAPLAPFPGARALDLVRDWLSTGNLFVRVGILLVFFGVAFLVKYAVDQDWLTLTLQLRLMAVAAIALGLLGLGWVLRRRRRDYGLLLQGAAIGILYLDTYGAFQLAHLLGPTSAFALLALIGLTAATLAVAQNAPALAWFGFAGGFLAPVVTGAGNRDQVSLFSYYALLNTAIFAVAWMRSWRALNLLGFGFTFGVAILWGVLRYAPSRFASTEPFLVLFFLFYVAIAVLYASRQPPRLRGYVDATLVFGTPIAAFACQIELVRHFEHGIAISAVALGGFYLALSGGLVLLKPPGLKLLAQAFGVLGIIFLSVAVPFALATDTTAGVWALEGAGLVWIGSRQGRPLTRALGLLLQAGAAIALIAGLPYPTERPFMNAAYSGAVALAAAGIASAYWLDRADASRRGWERGGAAWLLLWGLAWWLGGGIIELLRLDAGAALASKLLWYGVLTALLSEAIASIATWSKLHRAQAALPLLGVAALAVSLERAAHPSSAGGLTAWPGFFLAAYVVLLRVERRDARPYLAWSHVALALLVVATLEWEVLWRLMDHSSLAEGWRTAAVAWVPLVTLLILTELRTWPIGRWTFGYALGAGSVLAFVLLLWTLWSVQSPGDSAPVPWLPALNPLDISFALVLIALWRWRKRLEREALVQPTPGEADLFRAAFGALAFLWVNLVLLRALDHLWLIPYEWDALFRSDLAQTAVAVLWGLVGVGLLLLARLRRSRPAWIAGATVLAAAVVKLFAVDLAASGTIERIVSFLAVGGLLVGIGWWSPLPPRGGAQQGER</sequence>
<feature type="transmembrane region" description="Helical" evidence="2">
    <location>
        <begin position="628"/>
        <end position="648"/>
    </location>
</feature>
<organism evidence="3 4">
    <name type="scientific">Thiorhodococcus minor</name>
    <dbReference type="NCBI Taxonomy" id="57489"/>
    <lineage>
        <taxon>Bacteria</taxon>
        <taxon>Pseudomonadati</taxon>
        <taxon>Pseudomonadota</taxon>
        <taxon>Gammaproteobacteria</taxon>
        <taxon>Chromatiales</taxon>
        <taxon>Chromatiaceae</taxon>
        <taxon>Thiorhodococcus</taxon>
    </lineage>
</organism>
<evidence type="ECO:0000256" key="1">
    <source>
        <dbReference type="SAM" id="MobiDB-lite"/>
    </source>
</evidence>
<feature type="transmembrane region" description="Helical" evidence="2">
    <location>
        <begin position="265"/>
        <end position="283"/>
    </location>
</feature>
<feature type="transmembrane region" description="Helical" evidence="2">
    <location>
        <begin position="457"/>
        <end position="475"/>
    </location>
</feature>
<feature type="transmembrane region" description="Helical" evidence="2">
    <location>
        <begin position="802"/>
        <end position="822"/>
    </location>
</feature>
<feature type="transmembrane region" description="Helical" evidence="2">
    <location>
        <begin position="130"/>
        <end position="150"/>
    </location>
</feature>
<evidence type="ECO:0000313" key="3">
    <source>
        <dbReference type="EMBL" id="NEV63587.1"/>
    </source>
</evidence>
<dbReference type="Proteomes" id="UP000483379">
    <property type="component" value="Unassembled WGS sequence"/>
</dbReference>
<feature type="transmembrane region" description="Helical" evidence="2">
    <location>
        <begin position="481"/>
        <end position="502"/>
    </location>
</feature>
<feature type="transmembrane region" description="Helical" evidence="2">
    <location>
        <begin position="214"/>
        <end position="235"/>
    </location>
</feature>
<proteinExistence type="predicted"/>
<dbReference type="AlphaFoldDB" id="A0A6M0K4R7"/>
<keyword evidence="4" id="KW-1185">Reference proteome</keyword>
<dbReference type="RefSeq" id="WP_164454049.1">
    <property type="nucleotide sequence ID" value="NZ_JAAIJQ010000055.1"/>
</dbReference>
<feature type="transmembrane region" description="Helical" evidence="2">
    <location>
        <begin position="350"/>
        <end position="368"/>
    </location>
</feature>
<dbReference type="Pfam" id="PF10101">
    <property type="entry name" value="DUF2339"/>
    <property type="match status" value="1"/>
</dbReference>
<feature type="transmembrane region" description="Helical" evidence="2">
    <location>
        <begin position="548"/>
        <end position="569"/>
    </location>
</feature>
<feature type="transmembrane region" description="Helical" evidence="2">
    <location>
        <begin position="25"/>
        <end position="41"/>
    </location>
</feature>
<dbReference type="PANTHER" id="PTHR38434:SF1">
    <property type="entry name" value="BLL2549 PROTEIN"/>
    <property type="match status" value="1"/>
</dbReference>
<keyword evidence="2" id="KW-1133">Transmembrane helix</keyword>
<feature type="transmembrane region" description="Helical" evidence="2">
    <location>
        <begin position="722"/>
        <end position="742"/>
    </location>
</feature>
<accession>A0A6M0K4R7</accession>
<feature type="transmembrane region" description="Helical" evidence="2">
    <location>
        <begin position="290"/>
        <end position="308"/>
    </location>
</feature>
<dbReference type="PANTHER" id="PTHR38434">
    <property type="entry name" value="BLL2549 PROTEIN"/>
    <property type="match status" value="1"/>
</dbReference>
<evidence type="ECO:0000313" key="4">
    <source>
        <dbReference type="Proteomes" id="UP000483379"/>
    </source>
</evidence>